<dbReference type="SMART" id="SM00028">
    <property type="entry name" value="TPR"/>
    <property type="match status" value="3"/>
</dbReference>
<dbReference type="GO" id="GO:0030968">
    <property type="term" value="P:endoplasmic reticulum unfolded protein response"/>
    <property type="evidence" value="ECO:0007669"/>
    <property type="project" value="TreeGrafter"/>
</dbReference>
<accession>A0A0M5IKJ0</accession>
<keyword evidence="4" id="KW-1133">Transmembrane helix</keyword>
<dbReference type="InterPro" id="IPR052346">
    <property type="entry name" value="O-mannosyl-transferase_TMTC"/>
</dbReference>
<feature type="transmembrane region" description="Helical" evidence="4">
    <location>
        <begin position="209"/>
        <end position="226"/>
    </location>
</feature>
<dbReference type="PANTHER" id="PTHR44227">
    <property type="match status" value="1"/>
</dbReference>
<dbReference type="Proteomes" id="UP000057158">
    <property type="component" value="Chromosome"/>
</dbReference>
<dbReference type="Gene3D" id="1.25.40.10">
    <property type="entry name" value="Tetratricopeptide repeat domain"/>
    <property type="match status" value="2"/>
</dbReference>
<evidence type="ECO:0000256" key="4">
    <source>
        <dbReference type="SAM" id="Phobius"/>
    </source>
</evidence>
<protein>
    <submittedName>
        <fullName evidence="5">Tfp pilus assembly protein PilF</fullName>
    </submittedName>
</protein>
<gene>
    <name evidence="5" type="ORF">DSOUD_0668</name>
</gene>
<dbReference type="STRING" id="1603606.DSOUD_0668"/>
<dbReference type="InterPro" id="IPR013105">
    <property type="entry name" value="TPR_2"/>
</dbReference>
<feature type="transmembrane region" description="Helical" evidence="4">
    <location>
        <begin position="370"/>
        <end position="388"/>
    </location>
</feature>
<dbReference type="KEGG" id="des:DSOUD_0668"/>
<dbReference type="InterPro" id="IPR011990">
    <property type="entry name" value="TPR-like_helical_dom_sf"/>
</dbReference>
<dbReference type="InterPro" id="IPR019734">
    <property type="entry name" value="TPR_rpt"/>
</dbReference>
<dbReference type="GO" id="GO:0035269">
    <property type="term" value="P:protein O-linked glycosylation via mannose"/>
    <property type="evidence" value="ECO:0007669"/>
    <property type="project" value="TreeGrafter"/>
</dbReference>
<evidence type="ECO:0000256" key="3">
    <source>
        <dbReference type="PROSITE-ProRule" id="PRU00339"/>
    </source>
</evidence>
<feature type="transmembrane region" description="Helical" evidence="4">
    <location>
        <begin position="346"/>
        <end position="363"/>
    </location>
</feature>
<evidence type="ECO:0000256" key="2">
    <source>
        <dbReference type="ARBA" id="ARBA00022803"/>
    </source>
</evidence>
<keyword evidence="2 3" id="KW-0802">TPR repeat</keyword>
<feature type="repeat" description="TPR" evidence="3">
    <location>
        <begin position="415"/>
        <end position="448"/>
    </location>
</feature>
<organism evidence="5 6">
    <name type="scientific">Desulfuromonas soudanensis</name>
    <dbReference type="NCBI Taxonomy" id="1603606"/>
    <lineage>
        <taxon>Bacteria</taxon>
        <taxon>Pseudomonadati</taxon>
        <taxon>Thermodesulfobacteriota</taxon>
        <taxon>Desulfuromonadia</taxon>
        <taxon>Desulfuromonadales</taxon>
        <taxon>Desulfuromonadaceae</taxon>
        <taxon>Desulfuromonas</taxon>
    </lineage>
</organism>
<feature type="transmembrane region" description="Helical" evidence="4">
    <location>
        <begin position="86"/>
        <end position="104"/>
    </location>
</feature>
<proteinExistence type="predicted"/>
<evidence type="ECO:0000256" key="1">
    <source>
        <dbReference type="ARBA" id="ARBA00022737"/>
    </source>
</evidence>
<feature type="transmembrane region" description="Helical" evidence="4">
    <location>
        <begin position="289"/>
        <end position="309"/>
    </location>
</feature>
<keyword evidence="4" id="KW-0812">Transmembrane</keyword>
<dbReference type="PROSITE" id="PS50293">
    <property type="entry name" value="TPR_REGION"/>
    <property type="match status" value="1"/>
</dbReference>
<feature type="transmembrane region" description="Helical" evidence="4">
    <location>
        <begin position="166"/>
        <end position="189"/>
    </location>
</feature>
<dbReference type="Pfam" id="PF07719">
    <property type="entry name" value="TPR_2"/>
    <property type="match status" value="1"/>
</dbReference>
<feature type="transmembrane region" description="Helical" evidence="4">
    <location>
        <begin position="321"/>
        <end position="340"/>
    </location>
</feature>
<evidence type="ECO:0000313" key="5">
    <source>
        <dbReference type="EMBL" id="ALC15456.1"/>
    </source>
</evidence>
<keyword evidence="4" id="KW-0472">Membrane</keyword>
<reference evidence="5 6" key="1">
    <citation type="submission" date="2015-07" db="EMBL/GenBank/DDBJ databases">
        <title>Isolation and Genomic Characterization of a Novel Halophilic Metal-Reducing Deltaproteobacterium from the Deep Subsurface.</title>
        <authorList>
            <person name="Badalamenti J.P."/>
            <person name="Summers Z.M."/>
            <person name="Gralnick J.A."/>
            <person name="Bond D.R."/>
        </authorList>
    </citation>
    <scope>NUCLEOTIDE SEQUENCE [LARGE SCALE GENOMIC DNA]</scope>
    <source>
        <strain evidence="5 6">WTL</strain>
    </source>
</reference>
<dbReference type="EMBL" id="CP010802">
    <property type="protein sequence ID" value="ALC15456.1"/>
    <property type="molecule type" value="Genomic_DNA"/>
</dbReference>
<dbReference type="Pfam" id="PF14559">
    <property type="entry name" value="TPR_19"/>
    <property type="match status" value="1"/>
</dbReference>
<dbReference type="SUPFAM" id="SSF48452">
    <property type="entry name" value="TPR-like"/>
    <property type="match status" value="2"/>
</dbReference>
<dbReference type="PROSITE" id="PS50005">
    <property type="entry name" value="TPR"/>
    <property type="match status" value="2"/>
</dbReference>
<evidence type="ECO:0000313" key="6">
    <source>
        <dbReference type="Proteomes" id="UP000057158"/>
    </source>
</evidence>
<keyword evidence="1" id="KW-0677">Repeat</keyword>
<feature type="transmembrane region" description="Helical" evidence="4">
    <location>
        <begin position="140"/>
        <end position="160"/>
    </location>
</feature>
<dbReference type="AlphaFoldDB" id="A0A0M5IKJ0"/>
<sequence>MARWLYPLLLLLMVCGVYANSFPGNYFLDDYVVVQTNPLVSEPDVVEIFLTDYWGPDVNSGLHRPLVILSFALKHWLFGPAPLADHLLNVLLHALVSLLIYLTLRRWQMGQTVAWLTAALFAVHPIHTEVVNEAVGRAELLAALGVLLVLYVARAVAGWWRYPLLVLSFLFGVLAKENAVTVLALLPLLDGFRRNRGVAVWWHRHWRDYVCLSGTALAWLALRNWGVQRWVPRDAADPFYTPLKLMEPIERVLTALQIQWLYLWKQLYPADLRGIYSGGGYLLPVDTPWSLLGMVVLVASLVVLVAGVWLYRRGSVAGLSVLLYACAFAPTANIFFATGATMAERLAYLPSVWFCLGLAGVLVQLTERTALSRLGLGFCVFVLLGYSGRTLVRNNDFASPLALWEADVHRDPLNITAWMYLANRYWEAKELTKSEVAFRQALQLGPEFTEALFAYASFLLEQKRFDEALELALHAEGLKTSDMPNLYMLVADIYLELGNPQEAGRWLEKARWRYAQDDYFLFLQGWVYEALGDVTGAVASYRQIKVPLEQWRLDARLSTFLLNQGDYPGAEAFLRRSLKLGETAETWNNLGIALALQGKAGEAKAAFSRAMQLDPDKPGYSENYQRIPAVLPGQRPGNSNP</sequence>
<dbReference type="GO" id="GO:0000030">
    <property type="term" value="F:mannosyltransferase activity"/>
    <property type="evidence" value="ECO:0007669"/>
    <property type="project" value="TreeGrafter"/>
</dbReference>
<keyword evidence="6" id="KW-1185">Reference proteome</keyword>
<dbReference type="PANTHER" id="PTHR44227:SF3">
    <property type="entry name" value="PROTEIN O-MANNOSYL-TRANSFERASE TMTC4"/>
    <property type="match status" value="1"/>
</dbReference>
<feature type="repeat" description="TPR" evidence="3">
    <location>
        <begin position="584"/>
        <end position="617"/>
    </location>
</feature>
<dbReference type="PATRIC" id="fig|1603606.3.peg.726"/>
<name>A0A0M5IKJ0_9BACT</name>